<dbReference type="Proteomes" id="UP001174694">
    <property type="component" value="Unassembled WGS sequence"/>
</dbReference>
<protein>
    <submittedName>
        <fullName evidence="1">Uncharacterized protein</fullName>
    </submittedName>
</protein>
<reference evidence="1" key="1">
    <citation type="submission" date="2022-07" db="EMBL/GenBank/DDBJ databases">
        <title>Fungi with potential for degradation of polypropylene.</title>
        <authorList>
            <person name="Gostincar C."/>
        </authorList>
    </citation>
    <scope>NUCLEOTIDE SEQUENCE</scope>
    <source>
        <strain evidence="1">EXF-13308</strain>
    </source>
</reference>
<accession>A0AA38VF89</accession>
<keyword evidence="2" id="KW-1185">Reference proteome</keyword>
<dbReference type="AlphaFoldDB" id="A0AA38VF89"/>
<sequence length="131" mass="14645">MDQAEHLKVHRLSEDERKELIDAVPAIKQLLVPDGPVEVCRDGLKLMDACAKFIAQFKPWEKFRSPSKIIAVRLVQPSKIPVDAPYLLIPAEPSGDAEVAGRTVEPGSYLWLTRDVDVKARTLFLLLKADT</sequence>
<organism evidence="1 2">
    <name type="scientific">Pleurostoma richardsiae</name>
    <dbReference type="NCBI Taxonomy" id="41990"/>
    <lineage>
        <taxon>Eukaryota</taxon>
        <taxon>Fungi</taxon>
        <taxon>Dikarya</taxon>
        <taxon>Ascomycota</taxon>
        <taxon>Pezizomycotina</taxon>
        <taxon>Sordariomycetes</taxon>
        <taxon>Sordariomycetidae</taxon>
        <taxon>Calosphaeriales</taxon>
        <taxon>Pleurostomataceae</taxon>
        <taxon>Pleurostoma</taxon>
    </lineage>
</organism>
<evidence type="ECO:0000313" key="2">
    <source>
        <dbReference type="Proteomes" id="UP001174694"/>
    </source>
</evidence>
<comment type="caution">
    <text evidence="1">The sequence shown here is derived from an EMBL/GenBank/DDBJ whole genome shotgun (WGS) entry which is preliminary data.</text>
</comment>
<proteinExistence type="predicted"/>
<dbReference type="EMBL" id="JANBVO010000208">
    <property type="protein sequence ID" value="KAJ9129399.1"/>
    <property type="molecule type" value="Genomic_DNA"/>
</dbReference>
<evidence type="ECO:0000313" key="1">
    <source>
        <dbReference type="EMBL" id="KAJ9129399.1"/>
    </source>
</evidence>
<name>A0AA38VF89_9PEZI</name>
<gene>
    <name evidence="1" type="ORF">NKR23_g12541</name>
</gene>